<comment type="caution">
    <text evidence="1">The sequence shown here is derived from an EMBL/GenBank/DDBJ whole genome shotgun (WGS) entry which is preliminary data.</text>
</comment>
<dbReference type="AlphaFoldDB" id="K2SML8"/>
<evidence type="ECO:0000313" key="1">
    <source>
        <dbReference type="EMBL" id="EKG18000.1"/>
    </source>
</evidence>
<dbReference type="VEuPathDB" id="FungiDB:MPH_04690"/>
<evidence type="ECO:0000313" key="2">
    <source>
        <dbReference type="Proteomes" id="UP000007129"/>
    </source>
</evidence>
<sequence>MIRMNSDTSMDLKKAAVVMLTLRNIRSLPGRIEEKYARIIAKGESGLISSYASARKNRLAPNCWAGAEVERHMKLETMAFSALAFLATSVPCSSLPPSIKSRWLRLRSSSPSDLKTFRGIVTDRQLGLTYSRLIRRIYFQEKVHRWTRLERSQ</sequence>
<organism evidence="1 2">
    <name type="scientific">Macrophomina phaseolina (strain MS6)</name>
    <name type="common">Charcoal rot fungus</name>
    <dbReference type="NCBI Taxonomy" id="1126212"/>
    <lineage>
        <taxon>Eukaryota</taxon>
        <taxon>Fungi</taxon>
        <taxon>Dikarya</taxon>
        <taxon>Ascomycota</taxon>
        <taxon>Pezizomycotina</taxon>
        <taxon>Dothideomycetes</taxon>
        <taxon>Dothideomycetes incertae sedis</taxon>
        <taxon>Botryosphaeriales</taxon>
        <taxon>Botryosphaeriaceae</taxon>
        <taxon>Macrophomina</taxon>
    </lineage>
</organism>
<dbReference type="InParanoid" id="K2SML8"/>
<proteinExistence type="predicted"/>
<dbReference type="HOGENOM" id="CLU_1713613_0_0_1"/>
<dbReference type="Proteomes" id="UP000007129">
    <property type="component" value="Unassembled WGS sequence"/>
</dbReference>
<name>K2SML8_MACPH</name>
<gene>
    <name evidence="1" type="ORF">MPH_04690</name>
</gene>
<reference evidence="1 2" key="1">
    <citation type="journal article" date="2012" name="BMC Genomics">
        <title>Tools to kill: Genome of one of the most destructive plant pathogenic fungi Macrophomina phaseolina.</title>
        <authorList>
            <person name="Islam M.S."/>
            <person name="Haque M.S."/>
            <person name="Islam M.M."/>
            <person name="Emdad E.M."/>
            <person name="Halim A."/>
            <person name="Hossen Q.M.M."/>
            <person name="Hossain M.Z."/>
            <person name="Ahmed B."/>
            <person name="Rahim S."/>
            <person name="Rahman M.S."/>
            <person name="Alam M.M."/>
            <person name="Hou S."/>
            <person name="Wan X."/>
            <person name="Saito J.A."/>
            <person name="Alam M."/>
        </authorList>
    </citation>
    <scope>NUCLEOTIDE SEQUENCE [LARGE SCALE GENOMIC DNA]</scope>
    <source>
        <strain evidence="1 2">MS6</strain>
    </source>
</reference>
<dbReference type="EMBL" id="AHHD01000218">
    <property type="protein sequence ID" value="EKG18000.1"/>
    <property type="molecule type" value="Genomic_DNA"/>
</dbReference>
<accession>K2SML8</accession>
<protein>
    <submittedName>
        <fullName evidence="1">Uncharacterized protein</fullName>
    </submittedName>
</protein>